<dbReference type="Proteomes" id="UP001331761">
    <property type="component" value="Unassembled WGS sequence"/>
</dbReference>
<comment type="caution">
    <text evidence="1">The sequence shown here is derived from an EMBL/GenBank/DDBJ whole genome shotgun (WGS) entry which is preliminary data.</text>
</comment>
<dbReference type="AlphaFoldDB" id="A0AAN8J3J9"/>
<protein>
    <submittedName>
        <fullName evidence="1">Uncharacterized protein</fullName>
    </submittedName>
</protein>
<accession>A0AAN8J3J9</accession>
<evidence type="ECO:0000313" key="2">
    <source>
        <dbReference type="Proteomes" id="UP001331761"/>
    </source>
</evidence>
<name>A0AAN8J3J9_TRICO</name>
<sequence length="54" mass="6072">EKLYMINELLPELKSRSVSNLMRPLGELILAGEDLLVADEVLSKSLSIRVNFIT</sequence>
<organism evidence="1 2">
    <name type="scientific">Trichostrongylus colubriformis</name>
    <name type="common">Black scour worm</name>
    <dbReference type="NCBI Taxonomy" id="6319"/>
    <lineage>
        <taxon>Eukaryota</taxon>
        <taxon>Metazoa</taxon>
        <taxon>Ecdysozoa</taxon>
        <taxon>Nematoda</taxon>
        <taxon>Chromadorea</taxon>
        <taxon>Rhabditida</taxon>
        <taxon>Rhabditina</taxon>
        <taxon>Rhabditomorpha</taxon>
        <taxon>Strongyloidea</taxon>
        <taxon>Trichostrongylidae</taxon>
        <taxon>Trichostrongylus</taxon>
    </lineage>
</organism>
<evidence type="ECO:0000313" key="1">
    <source>
        <dbReference type="EMBL" id="KAK5985834.1"/>
    </source>
</evidence>
<keyword evidence="2" id="KW-1185">Reference proteome</keyword>
<proteinExistence type="predicted"/>
<feature type="non-terminal residue" evidence="1">
    <location>
        <position position="1"/>
    </location>
</feature>
<reference evidence="1 2" key="1">
    <citation type="submission" date="2019-10" db="EMBL/GenBank/DDBJ databases">
        <title>Assembly and Annotation for the nematode Trichostrongylus colubriformis.</title>
        <authorList>
            <person name="Martin J."/>
        </authorList>
    </citation>
    <scope>NUCLEOTIDE SEQUENCE [LARGE SCALE GENOMIC DNA]</scope>
    <source>
        <strain evidence="1">G859</strain>
        <tissue evidence="1">Whole worm</tissue>
    </source>
</reference>
<dbReference type="EMBL" id="WIXE01001295">
    <property type="protein sequence ID" value="KAK5985834.1"/>
    <property type="molecule type" value="Genomic_DNA"/>
</dbReference>
<dbReference type="Gene3D" id="3.10.290.20">
    <property type="entry name" value="Ubiquitin-like 2 activating enzyme e1b. Chain: B, domain 3"/>
    <property type="match status" value="1"/>
</dbReference>
<gene>
    <name evidence="1" type="ORF">GCK32_021908</name>
</gene>